<evidence type="ECO:0000256" key="1">
    <source>
        <dbReference type="ARBA" id="ARBA00022729"/>
    </source>
</evidence>
<keyword evidence="1" id="KW-0732">Signal</keyword>
<dbReference type="Pfam" id="PF13948">
    <property type="entry name" value="DUF4215"/>
    <property type="match status" value="2"/>
</dbReference>
<proteinExistence type="predicted"/>
<evidence type="ECO:0000256" key="4">
    <source>
        <dbReference type="SAM" id="MobiDB-lite"/>
    </source>
</evidence>
<dbReference type="InterPro" id="IPR011936">
    <property type="entry name" value="Myxo_disulph_rpt"/>
</dbReference>
<dbReference type="PANTHER" id="PTHR38934">
    <property type="entry name" value="HYPHALLY REGULATED CELL WALL PROTEIN 1"/>
    <property type="match status" value="1"/>
</dbReference>
<gene>
    <name evidence="5" type="ORF">DB30_04061</name>
</gene>
<dbReference type="Gene3D" id="3.10.100.10">
    <property type="entry name" value="Mannose-Binding Protein A, subunit A"/>
    <property type="match status" value="1"/>
</dbReference>
<dbReference type="InterPro" id="IPR016186">
    <property type="entry name" value="C-type_lectin-like/link_sf"/>
</dbReference>
<comment type="caution">
    <text evidence="5">The sequence shown here is derived from an EMBL/GenBank/DDBJ whole genome shotgun (WGS) entry which is preliminary data.</text>
</comment>
<keyword evidence="2" id="KW-0677">Repeat</keyword>
<dbReference type="SUPFAM" id="SSF56436">
    <property type="entry name" value="C-type lectin-like"/>
    <property type="match status" value="1"/>
</dbReference>
<sequence>MTDDTGSESDSETGDPIPDPICGNAIVESGEACDDGNTLETDDCLNDCTLATCGDGILNEGVEACDDGNTDNTDDCVDCAMAVCGDGSVQDGVEACDDGNMADDDMCTNACELATCGDGFVQVGVEECDDTNMDNNDDCIDCLAATCGDGFVQIGVEECDDGNTDNDDGCDDTCMGAVCGDGFVQPGEECDDANLDAMDGCAPTCAWEFRVAFATSTSHTGDLGGLGGADAICNMLAQNAGLQGTYMAWLSTDASSPATRFTQSTVPYMLPDGNKVADDWADLVDGDLDFAIARTETGGMSVNTSEMCGGSARLARTGTTEFGTLGASTCLDYSSAIPSDFGAIGRSASNMSQWSNCGELPCDVSLPIYCFQQ</sequence>
<reference evidence="5 6" key="1">
    <citation type="submission" date="2014-12" db="EMBL/GenBank/DDBJ databases">
        <title>Genome assembly of Enhygromyxa salina DSM 15201.</title>
        <authorList>
            <person name="Sharma G."/>
            <person name="Subramanian S."/>
        </authorList>
    </citation>
    <scope>NUCLEOTIDE SEQUENCE [LARGE SCALE GENOMIC DNA]</scope>
    <source>
        <strain evidence="5 6">DSM 15201</strain>
    </source>
</reference>
<dbReference type="AlphaFoldDB" id="A0A0C1ZGX4"/>
<name>A0A0C1ZGX4_9BACT</name>
<evidence type="ECO:0000256" key="3">
    <source>
        <dbReference type="ARBA" id="ARBA00023157"/>
    </source>
</evidence>
<accession>A0A0C1ZGX4</accession>
<organism evidence="5 6">
    <name type="scientific">Enhygromyxa salina</name>
    <dbReference type="NCBI Taxonomy" id="215803"/>
    <lineage>
        <taxon>Bacteria</taxon>
        <taxon>Pseudomonadati</taxon>
        <taxon>Myxococcota</taxon>
        <taxon>Polyangia</taxon>
        <taxon>Nannocystales</taxon>
        <taxon>Nannocystaceae</taxon>
        <taxon>Enhygromyxa</taxon>
    </lineage>
</organism>
<keyword evidence="3" id="KW-1015">Disulfide bond</keyword>
<feature type="region of interest" description="Disordered" evidence="4">
    <location>
        <begin position="1"/>
        <end position="20"/>
    </location>
</feature>
<dbReference type="Proteomes" id="UP000031599">
    <property type="component" value="Unassembled WGS sequence"/>
</dbReference>
<dbReference type="InterPro" id="IPR016187">
    <property type="entry name" value="CTDL_fold"/>
</dbReference>
<protein>
    <submittedName>
        <fullName evidence="5">Microbial collagenase, secreted</fullName>
    </submittedName>
</protein>
<evidence type="ECO:0000313" key="5">
    <source>
        <dbReference type="EMBL" id="KIG16899.1"/>
    </source>
</evidence>
<evidence type="ECO:0000256" key="2">
    <source>
        <dbReference type="ARBA" id="ARBA00022737"/>
    </source>
</evidence>
<evidence type="ECO:0000313" key="6">
    <source>
        <dbReference type="Proteomes" id="UP000031599"/>
    </source>
</evidence>
<dbReference type="EMBL" id="JMCC02000031">
    <property type="protein sequence ID" value="KIG16899.1"/>
    <property type="molecule type" value="Genomic_DNA"/>
</dbReference>
<feature type="compositionally biased region" description="Acidic residues" evidence="4">
    <location>
        <begin position="1"/>
        <end position="13"/>
    </location>
</feature>
<dbReference type="PANTHER" id="PTHR38934:SF6">
    <property type="entry name" value="CHROMOSOME UNDETERMINED SCAFFOLD_176, WHOLE GENOME SHOTGUN SEQUENCE"/>
    <property type="match status" value="1"/>
</dbReference>
<dbReference type="NCBIfam" id="TIGR02232">
    <property type="entry name" value="myxo_disulf_rpt"/>
    <property type="match status" value="4"/>
</dbReference>